<feature type="domain" description="Halobacterial output" evidence="1">
    <location>
        <begin position="37"/>
        <end position="110"/>
    </location>
</feature>
<protein>
    <recommendedName>
        <fullName evidence="1">Halobacterial output domain-containing protein</fullName>
    </recommendedName>
</protein>
<gene>
    <name evidence="2" type="ORF">SAMN04488067_102278</name>
</gene>
<dbReference type="RefSeq" id="WP_188127993.1">
    <property type="nucleotide sequence ID" value="NZ_FNBO01000002.1"/>
</dbReference>
<dbReference type="InterPro" id="IPR040624">
    <property type="entry name" value="HalOD1"/>
</dbReference>
<keyword evidence="3" id="KW-1185">Reference proteome</keyword>
<dbReference type="Proteomes" id="UP000324020">
    <property type="component" value="Unassembled WGS sequence"/>
</dbReference>
<dbReference type="Pfam" id="PF18545">
    <property type="entry name" value="HalOD1"/>
    <property type="match status" value="1"/>
</dbReference>
<evidence type="ECO:0000313" key="2">
    <source>
        <dbReference type="EMBL" id="SDF19253.1"/>
    </source>
</evidence>
<proteinExistence type="predicted"/>
<evidence type="ECO:0000313" key="3">
    <source>
        <dbReference type="Proteomes" id="UP000324020"/>
    </source>
</evidence>
<dbReference type="AlphaFoldDB" id="A0A1G7J301"/>
<dbReference type="OrthoDB" id="331383at2157"/>
<reference evidence="2 3" key="1">
    <citation type="submission" date="2016-10" db="EMBL/GenBank/DDBJ databases">
        <authorList>
            <person name="Varghese N."/>
            <person name="Submissions S."/>
        </authorList>
    </citation>
    <scope>NUCLEOTIDE SEQUENCE [LARGE SCALE GENOMIC DNA]</scope>
    <source>
        <strain evidence="2 3">CGMCC 1.3527</strain>
    </source>
</reference>
<organism evidence="2 3">
    <name type="scientific">Halorubrum xinjiangense</name>
    <dbReference type="NCBI Taxonomy" id="261291"/>
    <lineage>
        <taxon>Archaea</taxon>
        <taxon>Methanobacteriati</taxon>
        <taxon>Methanobacteriota</taxon>
        <taxon>Stenosarchaea group</taxon>
        <taxon>Halobacteria</taxon>
        <taxon>Halobacteriales</taxon>
        <taxon>Haloferacaceae</taxon>
        <taxon>Halorubrum</taxon>
    </lineage>
</organism>
<accession>A0A1G7J301</accession>
<sequence>MADRADPVPVGDTPTLGQNAHWNRVAQRLHDPEGDGELVTAVVFAVADAEGVDPTELELRLNHTVDMEGIDHAFFGPGTTEGARNGTESVEFRYLRYLVSVRSDGWIRVYEPLGPGRT</sequence>
<evidence type="ECO:0000259" key="1">
    <source>
        <dbReference type="Pfam" id="PF18545"/>
    </source>
</evidence>
<name>A0A1G7J301_9EURY</name>
<dbReference type="EMBL" id="FNBO01000002">
    <property type="protein sequence ID" value="SDF19253.1"/>
    <property type="molecule type" value="Genomic_DNA"/>
</dbReference>